<evidence type="ECO:0000259" key="4">
    <source>
        <dbReference type="PROSITE" id="PS50110"/>
    </source>
</evidence>
<dbReference type="EMBL" id="PGCP01000005">
    <property type="protein sequence ID" value="PJC94103.1"/>
    <property type="molecule type" value="Genomic_DNA"/>
</dbReference>
<protein>
    <submittedName>
        <fullName evidence="5">Response regulator</fullName>
    </submittedName>
</protein>
<dbReference type="GO" id="GO:0006935">
    <property type="term" value="P:chemotaxis"/>
    <property type="evidence" value="ECO:0007669"/>
    <property type="project" value="UniProtKB-KW"/>
</dbReference>
<dbReference type="PANTHER" id="PTHR44591:SF24">
    <property type="entry name" value="PROTEIN-GLUTAMATE METHYLESTERASE_PROTEIN-GLUTAMINE GLUTAMINASE 1"/>
    <property type="match status" value="1"/>
</dbReference>
<dbReference type="CDD" id="cd17910">
    <property type="entry name" value="CheC_ClassII"/>
    <property type="match status" value="1"/>
</dbReference>
<evidence type="ECO:0000256" key="1">
    <source>
        <dbReference type="ARBA" id="ARBA00022500"/>
    </source>
</evidence>
<gene>
    <name evidence="5" type="ORF">CUC44_05245</name>
</gene>
<feature type="modified residue" description="4-aspartylphosphate" evidence="3">
    <location>
        <position position="52"/>
    </location>
</feature>
<keyword evidence="1" id="KW-0145">Chemotaxis</keyword>
<dbReference type="SUPFAM" id="SSF103039">
    <property type="entry name" value="CheC-like"/>
    <property type="match status" value="1"/>
</dbReference>
<dbReference type="InterPro" id="IPR050595">
    <property type="entry name" value="Bact_response_regulator"/>
</dbReference>
<dbReference type="InterPro" id="IPR011006">
    <property type="entry name" value="CheY-like_superfamily"/>
</dbReference>
<dbReference type="InterPro" id="IPR001789">
    <property type="entry name" value="Sig_transdc_resp-reg_receiver"/>
</dbReference>
<keyword evidence="2 3" id="KW-0597">Phosphoprotein</keyword>
<dbReference type="InterPro" id="IPR028976">
    <property type="entry name" value="CheC-like_sf"/>
</dbReference>
<dbReference type="OrthoDB" id="281471at2"/>
<evidence type="ECO:0000256" key="2">
    <source>
        <dbReference type="ARBA" id="ARBA00022553"/>
    </source>
</evidence>
<dbReference type="Proteomes" id="UP000232060">
    <property type="component" value="Unassembled WGS sequence"/>
</dbReference>
<feature type="domain" description="Response regulatory" evidence="4">
    <location>
        <begin position="2"/>
        <end position="117"/>
    </location>
</feature>
<sequence length="340" mass="37339">MNVLICDDSGFARKQLARALPADWNIKLHQAADGLEGVEQILMGNGDLIFLDLTMPEMDGYGVLETLQREGLRNKVIVVSGDIQPEAYQRVMALGALDFIKKPAAPETLRELLRRHGLWQQSAPAPLPVAVQGSDQHPVQSAIQFTPELRDVYQELANVAMGQAADLLARLLGAFVLLPIPNVNVLEVSELHMALSAAAESDTLSAVCQGFIGAGIAGEALILFHDASFQDLARLMNHQGPLDHGVELELLMDTANVLIGAFLRGYANQLDTPFSQGHPVVLGQHRSIQDLIQTNQSRWRRTLAIEINYRIQGHAVQCDLLLLFTEDSIATMNHKIMHML</sequence>
<dbReference type="CDD" id="cd17593">
    <property type="entry name" value="REC_CheC-like"/>
    <property type="match status" value="1"/>
</dbReference>
<dbReference type="PROSITE" id="PS50110">
    <property type="entry name" value="RESPONSE_REGULATORY"/>
    <property type="match status" value="1"/>
</dbReference>
<reference evidence="5 6" key="1">
    <citation type="submission" date="2017-11" db="EMBL/GenBank/DDBJ databases">
        <title>Draft genome sequence of environmental isolate Aeromonas lusitania sp. nov. MDC 2473.</title>
        <authorList>
            <person name="Colston S.M."/>
            <person name="Navarro A."/>
            <person name="Martinez-Murcia A.J."/>
            <person name="Graf J."/>
        </authorList>
    </citation>
    <scope>NUCLEOTIDE SEQUENCE [LARGE SCALE GENOMIC DNA]</scope>
    <source>
        <strain evidence="5 6">MDC 2473</strain>
    </source>
</reference>
<dbReference type="SMART" id="SM00448">
    <property type="entry name" value="REC"/>
    <property type="match status" value="1"/>
</dbReference>
<name>A0A2M8HC16_9GAMM</name>
<evidence type="ECO:0000313" key="5">
    <source>
        <dbReference type="EMBL" id="PJC94103.1"/>
    </source>
</evidence>
<evidence type="ECO:0000313" key="6">
    <source>
        <dbReference type="Proteomes" id="UP000232060"/>
    </source>
</evidence>
<accession>A0A2M8HC16</accession>
<dbReference type="Gene3D" id="3.40.1550.10">
    <property type="entry name" value="CheC-like"/>
    <property type="match status" value="1"/>
</dbReference>
<evidence type="ECO:0000256" key="3">
    <source>
        <dbReference type="PROSITE-ProRule" id="PRU00169"/>
    </source>
</evidence>
<dbReference type="PANTHER" id="PTHR44591">
    <property type="entry name" value="STRESS RESPONSE REGULATOR PROTEIN 1"/>
    <property type="match status" value="1"/>
</dbReference>
<dbReference type="RefSeq" id="WP_100858929.1">
    <property type="nucleotide sequence ID" value="NZ_PGCP01000005.1"/>
</dbReference>
<proteinExistence type="predicted"/>
<comment type="caution">
    <text evidence="5">The sequence shown here is derived from an EMBL/GenBank/DDBJ whole genome shotgun (WGS) entry which is preliminary data.</text>
</comment>
<dbReference type="SUPFAM" id="SSF52172">
    <property type="entry name" value="CheY-like"/>
    <property type="match status" value="1"/>
</dbReference>
<dbReference type="GO" id="GO:0000160">
    <property type="term" value="P:phosphorelay signal transduction system"/>
    <property type="evidence" value="ECO:0007669"/>
    <property type="project" value="InterPro"/>
</dbReference>
<dbReference type="Pfam" id="PF00072">
    <property type="entry name" value="Response_reg"/>
    <property type="match status" value="1"/>
</dbReference>
<dbReference type="AlphaFoldDB" id="A0A2M8HC16"/>
<organism evidence="5 6">
    <name type="scientific">Aeromonas lusitana</name>
    <dbReference type="NCBI Taxonomy" id="931529"/>
    <lineage>
        <taxon>Bacteria</taxon>
        <taxon>Pseudomonadati</taxon>
        <taxon>Pseudomonadota</taxon>
        <taxon>Gammaproteobacteria</taxon>
        <taxon>Aeromonadales</taxon>
        <taxon>Aeromonadaceae</taxon>
        <taxon>Aeromonas</taxon>
    </lineage>
</organism>
<dbReference type="Gene3D" id="3.40.50.2300">
    <property type="match status" value="1"/>
</dbReference>
<keyword evidence="6" id="KW-1185">Reference proteome</keyword>